<proteinExistence type="predicted"/>
<dbReference type="RefSeq" id="WP_199029627.1">
    <property type="nucleotide sequence ID" value="NZ_AP028420.1"/>
</dbReference>
<organism evidence="1 2">
    <name type="scientific">Enterobacter asburiae</name>
    <dbReference type="NCBI Taxonomy" id="61645"/>
    <lineage>
        <taxon>Bacteria</taxon>
        <taxon>Pseudomonadati</taxon>
        <taxon>Pseudomonadota</taxon>
        <taxon>Gammaproteobacteria</taxon>
        <taxon>Enterobacterales</taxon>
        <taxon>Enterobacteriaceae</taxon>
        <taxon>Enterobacter</taxon>
        <taxon>Enterobacter cloacae complex</taxon>
    </lineage>
</organism>
<evidence type="ECO:0000313" key="1">
    <source>
        <dbReference type="EMBL" id="MBJ6598502.1"/>
    </source>
</evidence>
<dbReference type="EMBL" id="JAELXN010000103">
    <property type="protein sequence ID" value="MBJ6598502.1"/>
    <property type="molecule type" value="Genomic_DNA"/>
</dbReference>
<reference evidence="1" key="1">
    <citation type="submission" date="2020-12" db="EMBL/GenBank/DDBJ databases">
        <title>Molecular epidemiology of VIM- metallo-b-lactamase-producing Enterobacter cloacae complex isolated in France between 2015 and 2018.</title>
        <authorList>
            <person name="Emeraud C."/>
            <person name="Petit C."/>
            <person name="Bonnin R."/>
            <person name="Naas T."/>
            <person name="Dortet L."/>
        </authorList>
    </citation>
    <scope>NUCLEOTIDE SEQUENCE</scope>
    <source>
        <strain evidence="1">170C2</strain>
    </source>
</reference>
<evidence type="ECO:0000313" key="2">
    <source>
        <dbReference type="Proteomes" id="UP000641429"/>
    </source>
</evidence>
<sequence>MIEYLNCIKENNLLEWICSERNLLINVPFLDCAIVDSIRQLIFVLSKPKLLPTALTIFNAQGEKLFWTTPPEDATFYYLTFNLSKEVVVVCSYPAKQNGWHEWFYSYDMKRNELSRSGPAY</sequence>
<gene>
    <name evidence="1" type="ORF">JGT27_22685</name>
</gene>
<name>A0A8I1G7D2_ENTAS</name>
<dbReference type="AlphaFoldDB" id="A0A8I1G7D2"/>
<accession>A0A8I1G7D2</accession>
<dbReference type="Proteomes" id="UP000641429">
    <property type="component" value="Unassembled WGS sequence"/>
</dbReference>
<protein>
    <submittedName>
        <fullName evidence="1">Uncharacterized protein</fullName>
    </submittedName>
</protein>
<comment type="caution">
    <text evidence="1">The sequence shown here is derived from an EMBL/GenBank/DDBJ whole genome shotgun (WGS) entry which is preliminary data.</text>
</comment>